<dbReference type="PANTHER" id="PTHR10110:SF86">
    <property type="entry name" value="SODIUM_HYDROGEN EXCHANGER 7"/>
    <property type="match status" value="1"/>
</dbReference>
<evidence type="ECO:0000313" key="12">
    <source>
        <dbReference type="EMBL" id="OLF12043.1"/>
    </source>
</evidence>
<evidence type="ECO:0000256" key="9">
    <source>
        <dbReference type="ARBA" id="ARBA00023201"/>
    </source>
</evidence>
<feature type="transmembrane region" description="Helical" evidence="10">
    <location>
        <begin position="345"/>
        <end position="367"/>
    </location>
</feature>
<feature type="transmembrane region" description="Helical" evidence="10">
    <location>
        <begin position="54"/>
        <end position="71"/>
    </location>
</feature>
<keyword evidence="8 10" id="KW-0472">Membrane</keyword>
<dbReference type="GO" id="GO:0015386">
    <property type="term" value="F:potassium:proton antiporter activity"/>
    <property type="evidence" value="ECO:0007669"/>
    <property type="project" value="TreeGrafter"/>
</dbReference>
<dbReference type="Pfam" id="PF00999">
    <property type="entry name" value="Na_H_Exchanger"/>
    <property type="match status" value="1"/>
</dbReference>
<name>A0A7Z0WPT9_9PSEU</name>
<feature type="transmembrane region" description="Helical" evidence="10">
    <location>
        <begin position="304"/>
        <end position="325"/>
    </location>
</feature>
<evidence type="ECO:0000256" key="5">
    <source>
        <dbReference type="ARBA" id="ARBA00022989"/>
    </source>
</evidence>
<gene>
    <name evidence="12" type="ORF">BLA60_08430</name>
</gene>
<keyword evidence="2 10" id="KW-0813">Transport</keyword>
<sequence>MTQFGLLALVLCGTAVLIPVADRTRLPYPVLVTVFGLVLALVPTLPGIDVDPELILPLLLPPLLYIAARRTTWHQFAVNARPILLLAVALVFVTAGAVAAVASAVVPGLPLASAVVLGALVAPPDPVATSAVGAPLHLPRRMLSLLEGEGLFNDVTAIVMYHVAIAAVVTGSFHPARAVGEFALAAVIAVVIGYVAGWLSARLVSVIGGGDPIPAIILSLVVPAGVYVLADHLQGSGVLAVLVYSLYLSGRHDPDDVVGRLTFTTFWGVAEVAITGITFGVIGLELRSVLGTLDQGWRTLVGPTLLVVGTVVVVRLLWLLPVAVISRGKRRVDVEGPIGVRETLVMWWSGMRGVTTIVLALAIPLTAGDGGDFPGRAQILLIAFAVVMVTLVLQGLTLPFLVRMLGVGGTRAAEEKAERRLARRAAKAAIRRLDEVVEDEDLPQAAVERLREKYVNLLAMLNPDMWDEEQRENAEQWRHRAGQLLALDAQLLSAARQEIIDARAEPGIDPTVADRMLQRLDLQSMRGRR</sequence>
<keyword evidence="4 10" id="KW-0812">Transmembrane</keyword>
<evidence type="ECO:0000256" key="8">
    <source>
        <dbReference type="ARBA" id="ARBA00023136"/>
    </source>
</evidence>
<dbReference type="RefSeq" id="WP_075132232.1">
    <property type="nucleotide sequence ID" value="NZ_MSIF01000003.1"/>
</dbReference>
<dbReference type="AlphaFoldDB" id="A0A7Z0WPT9"/>
<feature type="transmembrane region" description="Helical" evidence="10">
    <location>
        <begin position="213"/>
        <end position="246"/>
    </location>
</feature>
<evidence type="ECO:0000256" key="1">
    <source>
        <dbReference type="ARBA" id="ARBA00004651"/>
    </source>
</evidence>
<evidence type="ECO:0000256" key="2">
    <source>
        <dbReference type="ARBA" id="ARBA00022448"/>
    </source>
</evidence>
<evidence type="ECO:0000256" key="3">
    <source>
        <dbReference type="ARBA" id="ARBA00022475"/>
    </source>
</evidence>
<proteinExistence type="inferred from homology"/>
<dbReference type="InterPro" id="IPR004705">
    <property type="entry name" value="Cation/H_exchanger_CPA1_bac"/>
</dbReference>
<feature type="domain" description="Cation/H+ exchanger transmembrane" evidence="11">
    <location>
        <begin position="15"/>
        <end position="403"/>
    </location>
</feature>
<evidence type="ECO:0000256" key="4">
    <source>
        <dbReference type="ARBA" id="ARBA00022692"/>
    </source>
</evidence>
<dbReference type="PANTHER" id="PTHR10110">
    <property type="entry name" value="SODIUM/HYDROGEN EXCHANGER"/>
    <property type="match status" value="1"/>
</dbReference>
<dbReference type="EMBL" id="MSIF01000003">
    <property type="protein sequence ID" value="OLF12043.1"/>
    <property type="molecule type" value="Genomic_DNA"/>
</dbReference>
<keyword evidence="9 10" id="KW-0739">Sodium transport</keyword>
<evidence type="ECO:0000256" key="6">
    <source>
        <dbReference type="ARBA" id="ARBA00023053"/>
    </source>
</evidence>
<comment type="subcellular location">
    <subcellularLocation>
        <location evidence="1 10">Cell membrane</location>
        <topology evidence="1 10">Multi-pass membrane protein</topology>
    </subcellularLocation>
</comment>
<keyword evidence="3 10" id="KW-1003">Cell membrane</keyword>
<feature type="transmembrane region" description="Helical" evidence="10">
    <location>
        <begin position="379"/>
        <end position="402"/>
    </location>
</feature>
<dbReference type="GO" id="GO:0098719">
    <property type="term" value="P:sodium ion import across plasma membrane"/>
    <property type="evidence" value="ECO:0007669"/>
    <property type="project" value="TreeGrafter"/>
</dbReference>
<dbReference type="Gene3D" id="6.10.140.1330">
    <property type="match status" value="1"/>
</dbReference>
<comment type="function">
    <text evidence="10">Na(+)/H(+) antiporter that extrudes sodium in exchange for external protons.</text>
</comment>
<reference evidence="12 13" key="1">
    <citation type="submission" date="2016-12" db="EMBL/GenBank/DDBJ databases">
        <title>The draft genome sequence of Actinophytocola xinjiangensis.</title>
        <authorList>
            <person name="Wang W."/>
            <person name="Yuan L."/>
        </authorList>
    </citation>
    <scope>NUCLEOTIDE SEQUENCE [LARGE SCALE GENOMIC DNA]</scope>
    <source>
        <strain evidence="12 13">CGMCC 4.4663</strain>
    </source>
</reference>
<feature type="transmembrane region" description="Helical" evidence="10">
    <location>
        <begin position="83"/>
        <end position="106"/>
    </location>
</feature>
<keyword evidence="7 10" id="KW-0406">Ion transport</keyword>
<dbReference type="GO" id="GO:0015385">
    <property type="term" value="F:sodium:proton antiporter activity"/>
    <property type="evidence" value="ECO:0007669"/>
    <property type="project" value="InterPro"/>
</dbReference>
<dbReference type="InterPro" id="IPR018422">
    <property type="entry name" value="Cation/H_exchanger_CPA1"/>
</dbReference>
<dbReference type="OrthoDB" id="57886at2"/>
<evidence type="ECO:0000256" key="10">
    <source>
        <dbReference type="RuleBase" id="RU366002"/>
    </source>
</evidence>
<keyword evidence="13" id="KW-1185">Reference proteome</keyword>
<protein>
    <submittedName>
        <fullName evidence="12">Na+/H+ antiporter</fullName>
    </submittedName>
</protein>
<organism evidence="12 13">
    <name type="scientific">Actinophytocola xinjiangensis</name>
    <dbReference type="NCBI Taxonomy" id="485602"/>
    <lineage>
        <taxon>Bacteria</taxon>
        <taxon>Bacillati</taxon>
        <taxon>Actinomycetota</taxon>
        <taxon>Actinomycetes</taxon>
        <taxon>Pseudonocardiales</taxon>
        <taxon>Pseudonocardiaceae</taxon>
    </lineage>
</organism>
<feature type="transmembrane region" description="Helical" evidence="10">
    <location>
        <begin position="182"/>
        <end position="201"/>
    </location>
</feature>
<dbReference type="GO" id="GO:0005886">
    <property type="term" value="C:plasma membrane"/>
    <property type="evidence" value="ECO:0007669"/>
    <property type="project" value="UniProtKB-SubCell"/>
</dbReference>
<evidence type="ECO:0000259" key="11">
    <source>
        <dbReference type="Pfam" id="PF00999"/>
    </source>
</evidence>
<dbReference type="Proteomes" id="UP000185696">
    <property type="component" value="Unassembled WGS sequence"/>
</dbReference>
<evidence type="ECO:0000256" key="7">
    <source>
        <dbReference type="ARBA" id="ARBA00023065"/>
    </source>
</evidence>
<keyword evidence="5 10" id="KW-1133">Transmembrane helix</keyword>
<comment type="similarity">
    <text evidence="10">Belongs to the monovalent cation:proton antiporter 1 (CPA1) transporter (TC 2.A.36) family.</text>
</comment>
<accession>A0A7Z0WPT9</accession>
<feature type="transmembrane region" description="Helical" evidence="10">
    <location>
        <begin position="28"/>
        <end position="48"/>
    </location>
</feature>
<feature type="transmembrane region" description="Helical" evidence="10">
    <location>
        <begin position="151"/>
        <end position="170"/>
    </location>
</feature>
<keyword evidence="10" id="KW-0050">Antiport</keyword>
<comment type="caution">
    <text evidence="12">The sequence shown here is derived from an EMBL/GenBank/DDBJ whole genome shotgun (WGS) entry which is preliminary data.</text>
</comment>
<dbReference type="InterPro" id="IPR006153">
    <property type="entry name" value="Cation/H_exchanger_TM"/>
</dbReference>
<dbReference type="GO" id="GO:0051453">
    <property type="term" value="P:regulation of intracellular pH"/>
    <property type="evidence" value="ECO:0007669"/>
    <property type="project" value="TreeGrafter"/>
</dbReference>
<feature type="transmembrane region" description="Helical" evidence="10">
    <location>
        <begin position="6"/>
        <end position="21"/>
    </location>
</feature>
<feature type="transmembrane region" description="Helical" evidence="10">
    <location>
        <begin position="258"/>
        <end position="284"/>
    </location>
</feature>
<evidence type="ECO:0000313" key="13">
    <source>
        <dbReference type="Proteomes" id="UP000185696"/>
    </source>
</evidence>
<dbReference type="NCBIfam" id="TIGR00831">
    <property type="entry name" value="a_cpa1"/>
    <property type="match status" value="1"/>
</dbReference>
<keyword evidence="6 10" id="KW-0915">Sodium</keyword>